<sequence length="64" mass="7354">MFMERIKDSEDNKSVVICIGDIDDFKKINDTYGHLCGDYVLQNISEIMRKSLGLENVDICRVGR</sequence>
<proteinExistence type="predicted"/>
<evidence type="ECO:0000259" key="1">
    <source>
        <dbReference type="PROSITE" id="PS50887"/>
    </source>
</evidence>
<reference evidence="2" key="1">
    <citation type="journal article" date="2013" name="Environ. Microbiol.">
        <title>Microbiota from the distal guts of lean and obese adolescents exhibit partial functional redundancy besides clear differences in community structure.</title>
        <authorList>
            <person name="Ferrer M."/>
            <person name="Ruiz A."/>
            <person name="Lanza F."/>
            <person name="Haange S.B."/>
            <person name="Oberbach A."/>
            <person name="Till H."/>
            <person name="Bargiela R."/>
            <person name="Campoy C."/>
            <person name="Segura M.T."/>
            <person name="Richter M."/>
            <person name="von Bergen M."/>
            <person name="Seifert J."/>
            <person name="Suarez A."/>
        </authorList>
    </citation>
    <scope>NUCLEOTIDE SEQUENCE</scope>
</reference>
<dbReference type="InterPro" id="IPR050469">
    <property type="entry name" value="Diguanylate_Cyclase"/>
</dbReference>
<protein>
    <submittedName>
        <fullName evidence="2">Protein containing Diguanylate cyclase, predicted domain protein</fullName>
    </submittedName>
</protein>
<accession>K1SYB4</accession>
<dbReference type="AlphaFoldDB" id="K1SYB4"/>
<dbReference type="Pfam" id="PF00990">
    <property type="entry name" value="GGDEF"/>
    <property type="match status" value="1"/>
</dbReference>
<dbReference type="PANTHER" id="PTHR45138">
    <property type="entry name" value="REGULATORY COMPONENTS OF SENSORY TRANSDUCTION SYSTEM"/>
    <property type="match status" value="1"/>
</dbReference>
<dbReference type="PROSITE" id="PS50887">
    <property type="entry name" value="GGDEF"/>
    <property type="match status" value="1"/>
</dbReference>
<dbReference type="SUPFAM" id="SSF55073">
    <property type="entry name" value="Nucleotide cyclase"/>
    <property type="match status" value="1"/>
</dbReference>
<dbReference type="InterPro" id="IPR029787">
    <property type="entry name" value="Nucleotide_cyclase"/>
</dbReference>
<dbReference type="GO" id="GO:0052621">
    <property type="term" value="F:diguanylate cyclase activity"/>
    <property type="evidence" value="ECO:0007669"/>
    <property type="project" value="TreeGrafter"/>
</dbReference>
<dbReference type="EMBL" id="AJWZ01004397">
    <property type="protein sequence ID" value="EKC65562.1"/>
    <property type="molecule type" value="Genomic_DNA"/>
</dbReference>
<dbReference type="PANTHER" id="PTHR45138:SF9">
    <property type="entry name" value="DIGUANYLATE CYCLASE DGCM-RELATED"/>
    <property type="match status" value="1"/>
</dbReference>
<dbReference type="InterPro" id="IPR000160">
    <property type="entry name" value="GGDEF_dom"/>
</dbReference>
<organism evidence="2">
    <name type="scientific">human gut metagenome</name>
    <dbReference type="NCBI Taxonomy" id="408170"/>
    <lineage>
        <taxon>unclassified sequences</taxon>
        <taxon>metagenomes</taxon>
        <taxon>organismal metagenomes</taxon>
    </lineage>
</organism>
<feature type="domain" description="GGDEF" evidence="1">
    <location>
        <begin position="13"/>
        <end position="64"/>
    </location>
</feature>
<name>K1SYB4_9ZZZZ</name>
<dbReference type="GO" id="GO:0005886">
    <property type="term" value="C:plasma membrane"/>
    <property type="evidence" value="ECO:0007669"/>
    <property type="project" value="TreeGrafter"/>
</dbReference>
<dbReference type="GO" id="GO:0043709">
    <property type="term" value="P:cell adhesion involved in single-species biofilm formation"/>
    <property type="evidence" value="ECO:0007669"/>
    <property type="project" value="TreeGrafter"/>
</dbReference>
<dbReference type="InterPro" id="IPR043128">
    <property type="entry name" value="Rev_trsase/Diguanyl_cyclase"/>
</dbReference>
<dbReference type="GO" id="GO:1902201">
    <property type="term" value="P:negative regulation of bacterial-type flagellum-dependent cell motility"/>
    <property type="evidence" value="ECO:0007669"/>
    <property type="project" value="TreeGrafter"/>
</dbReference>
<dbReference type="Gene3D" id="3.30.70.270">
    <property type="match status" value="1"/>
</dbReference>
<gene>
    <name evidence="2" type="ORF">OBE_06391</name>
</gene>
<comment type="caution">
    <text evidence="2">The sequence shown here is derived from an EMBL/GenBank/DDBJ whole genome shotgun (WGS) entry which is preliminary data.</text>
</comment>
<evidence type="ECO:0000313" key="2">
    <source>
        <dbReference type="EMBL" id="EKC65562.1"/>
    </source>
</evidence>
<dbReference type="NCBIfam" id="TIGR00254">
    <property type="entry name" value="GGDEF"/>
    <property type="match status" value="1"/>
</dbReference>